<reference evidence="5 6" key="1">
    <citation type="journal article" date="2016" name="Sci. Rep.">
        <title>Peltaster fructicola genome reveals evolution from an invasive phytopathogen to an ectophytic parasite.</title>
        <authorList>
            <person name="Xu C."/>
            <person name="Chen H."/>
            <person name="Gleason M.L."/>
            <person name="Xu J.R."/>
            <person name="Liu H."/>
            <person name="Zhang R."/>
            <person name="Sun G."/>
        </authorList>
    </citation>
    <scope>NUCLEOTIDE SEQUENCE [LARGE SCALE GENOMIC DNA]</scope>
    <source>
        <strain evidence="5 6">LNHT1506</strain>
    </source>
</reference>
<dbReference type="GO" id="GO:0000226">
    <property type="term" value="P:microtubule cytoskeleton organization"/>
    <property type="evidence" value="ECO:0007669"/>
    <property type="project" value="TreeGrafter"/>
</dbReference>
<feature type="compositionally biased region" description="Basic and acidic residues" evidence="3">
    <location>
        <begin position="323"/>
        <end position="341"/>
    </location>
</feature>
<dbReference type="Pfam" id="PF00069">
    <property type="entry name" value="Pkinase"/>
    <property type="match status" value="1"/>
</dbReference>
<evidence type="ECO:0000256" key="1">
    <source>
        <dbReference type="ARBA" id="ARBA00022741"/>
    </source>
</evidence>
<dbReference type="PROSITE" id="PS00108">
    <property type="entry name" value="PROTEIN_KINASE_ST"/>
    <property type="match status" value="1"/>
</dbReference>
<dbReference type="SUPFAM" id="SSF56112">
    <property type="entry name" value="Protein kinase-like (PK-like)"/>
    <property type="match status" value="1"/>
</dbReference>
<dbReference type="InterPro" id="IPR000719">
    <property type="entry name" value="Prot_kinase_dom"/>
</dbReference>
<protein>
    <recommendedName>
        <fullName evidence="4">Protein kinase domain-containing protein</fullName>
    </recommendedName>
</protein>
<evidence type="ECO:0000259" key="4">
    <source>
        <dbReference type="PROSITE" id="PS50011"/>
    </source>
</evidence>
<evidence type="ECO:0000256" key="2">
    <source>
        <dbReference type="ARBA" id="ARBA00022840"/>
    </source>
</evidence>
<feature type="compositionally biased region" description="Polar residues" evidence="3">
    <location>
        <begin position="397"/>
        <end position="412"/>
    </location>
</feature>
<dbReference type="PANTHER" id="PTHR24346:SF76">
    <property type="entry name" value="NON-SPECIFIC SERINE_THREONINE PROTEIN KINASE"/>
    <property type="match status" value="1"/>
</dbReference>
<accession>A0A6H0XIP9</accession>
<dbReference type="GO" id="GO:0004674">
    <property type="term" value="F:protein serine/threonine kinase activity"/>
    <property type="evidence" value="ECO:0007669"/>
    <property type="project" value="TreeGrafter"/>
</dbReference>
<sequence>MAAYDIHRHFKSLRADTGRRRGRPDPFATGFEDEVDNSKKQSKKKPSPVGTPTAALANSTITNNENHTNHNRKTSSDEKRRSASPYVRVVDDSDDDNFLSYRPKSSIERRASPASLPLHTPSLAGHKSARALAVGNLAYLDDSSEEEEDLTTNSRSDRRPSPAPRKRTPALESPPLRAGRSLTPSGTRERSNSSIPRHTVASAFAGTKYLQDSDSDEDAISSQRSGSQDSTTDASKDPTDSLTPLYSPNLPRDVKRVDKPKSPGSGVSWRAFSAGRTEQRNSELQNLRASLQKRGKSISFVSHVVTDDGQRIPLGQCCSEEKRLRGRNRERSPPRTEKDVEPSTDEIVEQPQFTENPFSGSSDNRIDDAPPLIPIPSHHPRSLIPSEDLAVPEDSLTLESQNQSPMHDSPAQSPIDPLVSSIDLSQLSVGPQTIPESRRVDHSLDQVSPPYPQPLSRASSTGRFRAMMSANSFSRRTSRRSTSNVSSSPAHAFLASWTRGNDGDGEQEVKPDDEGQAIGINGEYIIGRTINQGGFGVVKEIRTRNEKTGQEESLAVKIVRKQVVSDDAANERTQQDLEHEVSIWRHLQHRHILELRAVFETEYATFCVMDLNVGGTLHEIVRKQREVSREQGGRVKGLDSKLAKHYAYQLASALRYLHEDIQVCHRDVKLENCLVDITTGGPGGNLRLCDFGLADFLHSRSIDEERDFVVGSSTQSSSGRSLRVNTTSSIIGTLEYASPKGLQAHRKLFETAGDVWAYGVIVYALCTGELPFRSAMPSKTIDSILRADWDQNALRQASTSGDGEEVYEMVSGCLRKSLDERWTITDCIGSFWFESAREDEEAAQTQAQWR</sequence>
<keyword evidence="2" id="KW-0067">ATP-binding</keyword>
<feature type="region of interest" description="Disordered" evidence="3">
    <location>
        <begin position="495"/>
        <end position="514"/>
    </location>
</feature>
<dbReference type="GO" id="GO:0035556">
    <property type="term" value="P:intracellular signal transduction"/>
    <property type="evidence" value="ECO:0007669"/>
    <property type="project" value="TreeGrafter"/>
</dbReference>
<keyword evidence="1" id="KW-0547">Nucleotide-binding</keyword>
<feature type="region of interest" description="Disordered" evidence="3">
    <location>
        <begin position="323"/>
        <end position="417"/>
    </location>
</feature>
<name>A0A6H0XIP9_9PEZI</name>
<evidence type="ECO:0000256" key="3">
    <source>
        <dbReference type="SAM" id="MobiDB-lite"/>
    </source>
</evidence>
<feature type="domain" description="Protein kinase" evidence="4">
    <location>
        <begin position="524"/>
        <end position="833"/>
    </location>
</feature>
<organism evidence="5 6">
    <name type="scientific">Peltaster fructicola</name>
    <dbReference type="NCBI Taxonomy" id="286661"/>
    <lineage>
        <taxon>Eukaryota</taxon>
        <taxon>Fungi</taxon>
        <taxon>Dikarya</taxon>
        <taxon>Ascomycota</taxon>
        <taxon>Pezizomycotina</taxon>
        <taxon>Dothideomycetes</taxon>
        <taxon>Dothideomycetes incertae sedis</taxon>
        <taxon>Peltaster</taxon>
    </lineage>
</organism>
<feature type="region of interest" description="Disordered" evidence="3">
    <location>
        <begin position="1"/>
        <end position="122"/>
    </location>
</feature>
<dbReference type="GO" id="GO:0005524">
    <property type="term" value="F:ATP binding"/>
    <property type="evidence" value="ECO:0007669"/>
    <property type="project" value="UniProtKB-KW"/>
</dbReference>
<dbReference type="EMBL" id="CP051139">
    <property type="protein sequence ID" value="QIW94602.1"/>
    <property type="molecule type" value="Genomic_DNA"/>
</dbReference>
<dbReference type="SMART" id="SM00220">
    <property type="entry name" value="S_TKc"/>
    <property type="match status" value="1"/>
</dbReference>
<feature type="compositionally biased region" description="Polar residues" evidence="3">
    <location>
        <begin position="182"/>
        <end position="196"/>
    </location>
</feature>
<feature type="compositionally biased region" description="Polar residues" evidence="3">
    <location>
        <begin position="351"/>
        <end position="363"/>
    </location>
</feature>
<dbReference type="Proteomes" id="UP000503462">
    <property type="component" value="Chromosome 1"/>
</dbReference>
<evidence type="ECO:0000313" key="6">
    <source>
        <dbReference type="Proteomes" id="UP000503462"/>
    </source>
</evidence>
<dbReference type="InterPro" id="IPR008271">
    <property type="entry name" value="Ser/Thr_kinase_AS"/>
</dbReference>
<dbReference type="PANTHER" id="PTHR24346">
    <property type="entry name" value="MAP/MICROTUBULE AFFINITY-REGULATING KINASE"/>
    <property type="match status" value="1"/>
</dbReference>
<feature type="region of interest" description="Disordered" evidence="3">
    <location>
        <begin position="470"/>
        <end position="489"/>
    </location>
</feature>
<dbReference type="AlphaFoldDB" id="A0A6H0XIP9"/>
<feature type="region of interest" description="Disordered" evidence="3">
    <location>
        <begin position="436"/>
        <end position="463"/>
    </location>
</feature>
<feature type="compositionally biased region" description="Basic and acidic residues" evidence="3">
    <location>
        <begin position="252"/>
        <end position="261"/>
    </location>
</feature>
<feature type="region of interest" description="Disordered" evidence="3">
    <location>
        <begin position="138"/>
        <end position="283"/>
    </location>
</feature>
<dbReference type="InterPro" id="IPR011009">
    <property type="entry name" value="Kinase-like_dom_sf"/>
</dbReference>
<proteinExistence type="predicted"/>
<feature type="compositionally biased region" description="Low complexity" evidence="3">
    <location>
        <begin position="470"/>
        <end position="488"/>
    </location>
</feature>
<dbReference type="PROSITE" id="PS50011">
    <property type="entry name" value="PROTEIN_KINASE_DOM"/>
    <property type="match status" value="1"/>
</dbReference>
<dbReference type="Gene3D" id="1.10.510.10">
    <property type="entry name" value="Transferase(Phosphotransferase) domain 1"/>
    <property type="match status" value="1"/>
</dbReference>
<dbReference type="GO" id="GO:0005737">
    <property type="term" value="C:cytoplasm"/>
    <property type="evidence" value="ECO:0007669"/>
    <property type="project" value="TreeGrafter"/>
</dbReference>
<keyword evidence="6" id="KW-1185">Reference proteome</keyword>
<gene>
    <name evidence="5" type="ORF">AMS68_000120</name>
</gene>
<dbReference type="OrthoDB" id="4062651at2759"/>
<feature type="compositionally biased region" description="Polar residues" evidence="3">
    <location>
        <begin position="220"/>
        <end position="233"/>
    </location>
</feature>
<evidence type="ECO:0000313" key="5">
    <source>
        <dbReference type="EMBL" id="QIW94602.1"/>
    </source>
</evidence>